<feature type="compositionally biased region" description="Polar residues" evidence="1">
    <location>
        <begin position="130"/>
        <end position="139"/>
    </location>
</feature>
<feature type="region of interest" description="Disordered" evidence="1">
    <location>
        <begin position="130"/>
        <end position="210"/>
    </location>
</feature>
<feature type="compositionally biased region" description="Polar residues" evidence="1">
    <location>
        <begin position="532"/>
        <end position="542"/>
    </location>
</feature>
<dbReference type="EMBL" id="JAHXZJ010002982">
    <property type="protein sequence ID" value="KAH0534744.1"/>
    <property type="molecule type" value="Genomic_DNA"/>
</dbReference>
<feature type="signal peptide" evidence="2">
    <location>
        <begin position="1"/>
        <end position="17"/>
    </location>
</feature>
<name>A0AAV7HUC2_COTGL</name>
<feature type="region of interest" description="Disordered" evidence="1">
    <location>
        <begin position="38"/>
        <end position="77"/>
    </location>
</feature>
<feature type="region of interest" description="Disordered" evidence="1">
    <location>
        <begin position="267"/>
        <end position="288"/>
    </location>
</feature>
<sequence length="646" mass="72299">MKFKIWIILLFATSGHGFLIERVKKLYSYIDASDQGSTDVSIEKRQEKPWETQQSTSSNHGPYGNSDKENFEHPGVGADSGGNLNFGLSVSANIRLNSYGEISKIVQSGTNLSNRLYKIVKNKKVGQELNNQESAAKNQKSSDSDSKYYGYDSKSGSFDEDSSSREFDGQYQSQDQKLFNSDPSQYQGHESGQSFGLNNQNYHRFDPYSSYEGYQSENQQLVSSYPSGHQGYGSKVQSNVEQGTSDYNQNQYSSNKDQVYEKVPRNGYSQSQSLEEPKWSEHSKNEELRNDDQLNSQTHGHNFVNGLISSYSAQIKEPRSENGAGSNFVHQPMHSGESKSLNHKLTINCTQYGMHSNSANYEQNKDLGLGFNNKLIKYQQQDNGNPIELYEGSSKHFGHMTEENFVEVRDKNSAINKQSHEQFGQSSIQSYRGFNHEANLKVDIGSSKEGKLSDLLKAGKKIGKKVVHKVHAVRTLGKNLINSAFEKAEGTISKVGNGASNLKVTTKVKTSHNMEKSRGYDASAAEEHKSSYGYQAHSSETGYGNHDNSEGSAKYEQQRTVDSHQVPLTSVIRQPSPELCAFSEFNSLRPRQNEPRVAEVGIANGVRSLSPLPEFTRLVLSQYRLSAVKWVLLVPRSKHCHQERLS</sequence>
<feature type="compositionally biased region" description="Polar residues" evidence="1">
    <location>
        <begin position="170"/>
        <end position="202"/>
    </location>
</feature>
<protein>
    <submittedName>
        <fullName evidence="3">Uncharacterized protein</fullName>
    </submittedName>
</protein>
<reference evidence="3 4" key="1">
    <citation type="journal article" date="2021" name="J. Hered.">
        <title>A chromosome-level genome assembly of the parasitoid wasp, Cotesia glomerata (Hymenoptera: Braconidae).</title>
        <authorList>
            <person name="Pinto B.J."/>
            <person name="Weis J.J."/>
            <person name="Gamble T."/>
            <person name="Ode P.J."/>
            <person name="Paul R."/>
            <person name="Zaspel J.M."/>
        </authorList>
    </citation>
    <scope>NUCLEOTIDE SEQUENCE [LARGE SCALE GENOMIC DNA]</scope>
    <source>
        <strain evidence="3">CgM1</strain>
    </source>
</reference>
<dbReference type="Proteomes" id="UP000826195">
    <property type="component" value="Unassembled WGS sequence"/>
</dbReference>
<evidence type="ECO:0000256" key="1">
    <source>
        <dbReference type="SAM" id="MobiDB-lite"/>
    </source>
</evidence>
<feature type="compositionally biased region" description="Polar residues" evidence="1">
    <location>
        <begin position="51"/>
        <end position="60"/>
    </location>
</feature>
<proteinExistence type="predicted"/>
<feature type="compositionally biased region" description="Basic and acidic residues" evidence="1">
    <location>
        <begin position="275"/>
        <end position="288"/>
    </location>
</feature>
<keyword evidence="4" id="KW-1185">Reference proteome</keyword>
<evidence type="ECO:0000313" key="3">
    <source>
        <dbReference type="EMBL" id="KAH0534744.1"/>
    </source>
</evidence>
<organism evidence="3 4">
    <name type="scientific">Cotesia glomerata</name>
    <name type="common">Lepidopteran parasitic wasp</name>
    <name type="synonym">Apanteles glomeratus</name>
    <dbReference type="NCBI Taxonomy" id="32391"/>
    <lineage>
        <taxon>Eukaryota</taxon>
        <taxon>Metazoa</taxon>
        <taxon>Ecdysozoa</taxon>
        <taxon>Arthropoda</taxon>
        <taxon>Hexapoda</taxon>
        <taxon>Insecta</taxon>
        <taxon>Pterygota</taxon>
        <taxon>Neoptera</taxon>
        <taxon>Endopterygota</taxon>
        <taxon>Hymenoptera</taxon>
        <taxon>Apocrita</taxon>
        <taxon>Ichneumonoidea</taxon>
        <taxon>Braconidae</taxon>
        <taxon>Microgastrinae</taxon>
        <taxon>Cotesia</taxon>
    </lineage>
</organism>
<evidence type="ECO:0000313" key="4">
    <source>
        <dbReference type="Proteomes" id="UP000826195"/>
    </source>
</evidence>
<evidence type="ECO:0000256" key="2">
    <source>
        <dbReference type="SAM" id="SignalP"/>
    </source>
</evidence>
<feature type="compositionally biased region" description="Basic and acidic residues" evidence="1">
    <location>
        <begin position="41"/>
        <end position="50"/>
    </location>
</feature>
<accession>A0AAV7HUC2</accession>
<feature type="chain" id="PRO_5043383957" evidence="2">
    <location>
        <begin position="18"/>
        <end position="646"/>
    </location>
</feature>
<feature type="compositionally biased region" description="Low complexity" evidence="1">
    <location>
        <begin position="147"/>
        <end position="156"/>
    </location>
</feature>
<keyword evidence="2" id="KW-0732">Signal</keyword>
<feature type="region of interest" description="Disordered" evidence="1">
    <location>
        <begin position="509"/>
        <end position="561"/>
    </location>
</feature>
<dbReference type="AlphaFoldDB" id="A0AAV7HUC2"/>
<gene>
    <name evidence="3" type="ORF">KQX54_007785</name>
</gene>
<feature type="compositionally biased region" description="Basic and acidic residues" evidence="1">
    <location>
        <begin position="512"/>
        <end position="530"/>
    </location>
</feature>
<comment type="caution">
    <text evidence="3">The sequence shown here is derived from an EMBL/GenBank/DDBJ whole genome shotgun (WGS) entry which is preliminary data.</text>
</comment>